<keyword evidence="2 4" id="KW-0378">Hydrolase</keyword>
<dbReference type="GO" id="GO:0006508">
    <property type="term" value="P:proteolysis"/>
    <property type="evidence" value="ECO:0007669"/>
    <property type="project" value="InterPro"/>
</dbReference>
<dbReference type="EMBL" id="LGCI01000014">
    <property type="protein sequence ID" value="KOY80055.1"/>
    <property type="molecule type" value="Genomic_DNA"/>
</dbReference>
<dbReference type="AlphaFoldDB" id="A0A0N0CUA6"/>
<dbReference type="OrthoDB" id="53505at2"/>
<evidence type="ECO:0000256" key="1">
    <source>
        <dbReference type="ARBA" id="ARBA00010088"/>
    </source>
</evidence>
<evidence type="ECO:0000259" key="3">
    <source>
        <dbReference type="Pfam" id="PF00561"/>
    </source>
</evidence>
<dbReference type="Pfam" id="PF00561">
    <property type="entry name" value="Abhydrolase_1"/>
    <property type="match status" value="1"/>
</dbReference>
<protein>
    <submittedName>
        <fullName evidence="4">Alpha/beta hydrolase</fullName>
    </submittedName>
</protein>
<name>A0A0N0CUA6_9BACI</name>
<dbReference type="InterPro" id="IPR000073">
    <property type="entry name" value="AB_hydrolase_1"/>
</dbReference>
<dbReference type="SUPFAM" id="SSF53474">
    <property type="entry name" value="alpha/beta-Hydrolases"/>
    <property type="match status" value="1"/>
</dbReference>
<dbReference type="RefSeq" id="WP_053997151.1">
    <property type="nucleotide sequence ID" value="NZ_CP065643.1"/>
</dbReference>
<dbReference type="InterPro" id="IPR050266">
    <property type="entry name" value="AB_hydrolase_sf"/>
</dbReference>
<gene>
    <name evidence="4" type="ORF">ADM90_22880</name>
</gene>
<dbReference type="Proteomes" id="UP000037977">
    <property type="component" value="Unassembled WGS sequence"/>
</dbReference>
<dbReference type="PRINTS" id="PR00793">
    <property type="entry name" value="PROAMNOPTASE"/>
</dbReference>
<keyword evidence="5" id="KW-1185">Reference proteome</keyword>
<dbReference type="STRING" id="33935.ADM90_22880"/>
<dbReference type="PANTHER" id="PTHR43798">
    <property type="entry name" value="MONOACYLGLYCEROL LIPASE"/>
    <property type="match status" value="1"/>
</dbReference>
<comment type="caution">
    <text evidence="4">The sequence shown here is derived from an EMBL/GenBank/DDBJ whole genome shotgun (WGS) entry which is preliminary data.</text>
</comment>
<dbReference type="PATRIC" id="fig|33935.3.peg.3827"/>
<dbReference type="GO" id="GO:0016020">
    <property type="term" value="C:membrane"/>
    <property type="evidence" value="ECO:0007669"/>
    <property type="project" value="TreeGrafter"/>
</dbReference>
<dbReference type="GO" id="GO:0004177">
    <property type="term" value="F:aminopeptidase activity"/>
    <property type="evidence" value="ECO:0007669"/>
    <property type="project" value="UniProtKB-EC"/>
</dbReference>
<comment type="similarity">
    <text evidence="1">Belongs to the peptidase S33 family.</text>
</comment>
<organism evidence="4 5">
    <name type="scientific">Lysinibacillus macroides</name>
    <dbReference type="NCBI Taxonomy" id="33935"/>
    <lineage>
        <taxon>Bacteria</taxon>
        <taxon>Bacillati</taxon>
        <taxon>Bacillota</taxon>
        <taxon>Bacilli</taxon>
        <taxon>Bacillales</taxon>
        <taxon>Bacillaceae</taxon>
        <taxon>Lysinibacillus</taxon>
    </lineage>
</organism>
<dbReference type="InterPro" id="IPR029058">
    <property type="entry name" value="AB_hydrolase_fold"/>
</dbReference>
<evidence type="ECO:0000313" key="5">
    <source>
        <dbReference type="Proteomes" id="UP000037977"/>
    </source>
</evidence>
<dbReference type="InterPro" id="IPR002410">
    <property type="entry name" value="Peptidase_S33"/>
</dbReference>
<proteinExistence type="inferred from homology"/>
<sequence length="343" mass="39258">MKTFKKFIKYLVLIMTSLLLLALIFPTWTSSIKDINSISTLEQVEINGSDHEIMIRGQNKNNPVILFVHGGPGCSEIPYAKKYQDLLETEFTVVNYDQRASGKSYHFFEDYSNLSSDLLVEDLLALTDYIANQLNKEKIILIGHSYGTYIATQAAAKAPEKYEAYVGIGQMSNTIESEMDSLHFTIKQAQLKNNTEDVAHLQRLMEETSNGKTFTPRHLVSKYGGATRLIDNPDGNMLGMLFSTEYNLLDIIRYNKGLSLSQEVLVKDVLQHPLSAKVNSLVLPFYFVMGNYDYQTSSNSAKKYFDQLVATKKEFIAYEQSAHYPQFEEKERFFEWMHTTFKK</sequence>
<evidence type="ECO:0000256" key="2">
    <source>
        <dbReference type="ARBA" id="ARBA00022801"/>
    </source>
</evidence>
<feature type="domain" description="AB hydrolase-1" evidence="3">
    <location>
        <begin position="63"/>
        <end position="329"/>
    </location>
</feature>
<dbReference type="Gene3D" id="3.40.50.1820">
    <property type="entry name" value="alpha/beta hydrolase"/>
    <property type="match status" value="1"/>
</dbReference>
<reference evidence="4 5" key="1">
    <citation type="submission" date="2015-07" db="EMBL/GenBank/DDBJ databases">
        <title>Genome sequencing project for genomic taxonomy and phylogenomics of Bacillus-like bacteria.</title>
        <authorList>
            <person name="Liu B."/>
            <person name="Wang J."/>
            <person name="Zhu Y."/>
            <person name="Liu G."/>
            <person name="Chen Q."/>
            <person name="Chen Z."/>
            <person name="Che J."/>
            <person name="Ge C."/>
            <person name="Shi H."/>
            <person name="Pan Z."/>
            <person name="Liu X."/>
        </authorList>
    </citation>
    <scope>NUCLEOTIDE SEQUENCE [LARGE SCALE GENOMIC DNA]</scope>
    <source>
        <strain evidence="4 5">DSM 54</strain>
    </source>
</reference>
<evidence type="ECO:0000313" key="4">
    <source>
        <dbReference type="EMBL" id="KOY80055.1"/>
    </source>
</evidence>
<dbReference type="PANTHER" id="PTHR43798:SF33">
    <property type="entry name" value="HYDROLASE, PUTATIVE (AFU_ORTHOLOGUE AFUA_2G14860)-RELATED"/>
    <property type="match status" value="1"/>
</dbReference>
<accession>A0A0N0CUA6</accession>